<evidence type="ECO:0000256" key="1">
    <source>
        <dbReference type="ARBA" id="ARBA00022801"/>
    </source>
</evidence>
<dbReference type="PANTHER" id="PTHR43540:SF6">
    <property type="entry name" value="ISOCHORISMATASE-LIKE DOMAIN-CONTAINING PROTEIN"/>
    <property type="match status" value="1"/>
</dbReference>
<dbReference type="InterPro" id="IPR050272">
    <property type="entry name" value="Isochorismatase-like_hydrls"/>
</dbReference>
<keyword evidence="1" id="KW-0378">Hydrolase</keyword>
<reference evidence="3" key="1">
    <citation type="submission" date="2018-05" db="EMBL/GenBank/DDBJ databases">
        <authorList>
            <person name="Lanie J.A."/>
            <person name="Ng W.-L."/>
            <person name="Kazmierczak K.M."/>
            <person name="Andrzejewski T.M."/>
            <person name="Davidsen T.M."/>
            <person name="Wayne K.J."/>
            <person name="Tettelin H."/>
            <person name="Glass J.I."/>
            <person name="Rusch D."/>
            <person name="Podicherti R."/>
            <person name="Tsui H.-C.T."/>
            <person name="Winkler M.E."/>
        </authorList>
    </citation>
    <scope>NUCLEOTIDE SEQUENCE</scope>
</reference>
<dbReference type="Gene3D" id="3.40.50.850">
    <property type="entry name" value="Isochorismatase-like"/>
    <property type="match status" value="1"/>
</dbReference>
<dbReference type="InterPro" id="IPR000868">
    <property type="entry name" value="Isochorismatase-like_dom"/>
</dbReference>
<evidence type="ECO:0000313" key="3">
    <source>
        <dbReference type="EMBL" id="SVA94099.1"/>
    </source>
</evidence>
<organism evidence="3">
    <name type="scientific">marine metagenome</name>
    <dbReference type="NCBI Taxonomy" id="408172"/>
    <lineage>
        <taxon>unclassified sequences</taxon>
        <taxon>metagenomes</taxon>
        <taxon>ecological metagenomes</taxon>
    </lineage>
</organism>
<name>A0A381ZY77_9ZZZZ</name>
<gene>
    <name evidence="3" type="ORF">METZ01_LOCUS146953</name>
</gene>
<accession>A0A381ZY77</accession>
<dbReference type="AlphaFoldDB" id="A0A381ZY77"/>
<dbReference type="Pfam" id="PF00857">
    <property type="entry name" value="Isochorismatase"/>
    <property type="match status" value="1"/>
</dbReference>
<proteinExistence type="predicted"/>
<dbReference type="SUPFAM" id="SSF52499">
    <property type="entry name" value="Isochorismatase-like hydrolases"/>
    <property type="match status" value="1"/>
</dbReference>
<dbReference type="CDD" id="cd00431">
    <property type="entry name" value="cysteine_hydrolases"/>
    <property type="match status" value="1"/>
</dbReference>
<dbReference type="InterPro" id="IPR036380">
    <property type="entry name" value="Isochorismatase-like_sf"/>
</dbReference>
<dbReference type="PANTHER" id="PTHR43540">
    <property type="entry name" value="PEROXYUREIDOACRYLATE/UREIDOACRYLATE AMIDOHYDROLASE-RELATED"/>
    <property type="match status" value="1"/>
</dbReference>
<sequence length="201" mass="21485">MKDLVDPSHTALLLVECQNGVIGGNSSFPALAEVSKNIVPNLGKLAKAARNSKIRVIHGLAMIRDDGWGSNNNARLFGAARHSPIRQLPDTEAVEPIREIGFDKEADILLPRFHGLSPSSGTELDALLRNEGIHTVVVCGVSLNVAIQNCVFDLINNSYQVVVPVDAVAGVPSEYGKAITENTLAVLATLTDVESLIKVWS</sequence>
<evidence type="ECO:0000259" key="2">
    <source>
        <dbReference type="Pfam" id="PF00857"/>
    </source>
</evidence>
<feature type="domain" description="Isochorismatase-like" evidence="2">
    <location>
        <begin position="10"/>
        <end position="194"/>
    </location>
</feature>
<protein>
    <recommendedName>
        <fullName evidence="2">Isochorismatase-like domain-containing protein</fullName>
    </recommendedName>
</protein>
<dbReference type="EMBL" id="UINC01023106">
    <property type="protein sequence ID" value="SVA94099.1"/>
    <property type="molecule type" value="Genomic_DNA"/>
</dbReference>
<dbReference type="GO" id="GO:0016787">
    <property type="term" value="F:hydrolase activity"/>
    <property type="evidence" value="ECO:0007669"/>
    <property type="project" value="UniProtKB-KW"/>
</dbReference>